<evidence type="ECO:0000256" key="1">
    <source>
        <dbReference type="SAM" id="MobiDB-lite"/>
    </source>
</evidence>
<proteinExistence type="predicted"/>
<accession>A0ABP1PXA8</accession>
<evidence type="ECO:0000313" key="4">
    <source>
        <dbReference type="Proteomes" id="UP001642540"/>
    </source>
</evidence>
<evidence type="ECO:0000313" key="3">
    <source>
        <dbReference type="EMBL" id="CAL8074173.1"/>
    </source>
</evidence>
<keyword evidence="4" id="KW-1185">Reference proteome</keyword>
<gene>
    <name evidence="3" type="ORF">ODALV1_LOCUS2817</name>
</gene>
<reference evidence="3 4" key="1">
    <citation type="submission" date="2024-08" db="EMBL/GenBank/DDBJ databases">
        <authorList>
            <person name="Cucini C."/>
            <person name="Frati F."/>
        </authorList>
    </citation>
    <scope>NUCLEOTIDE SEQUENCE [LARGE SCALE GENOMIC DNA]</scope>
</reference>
<evidence type="ECO:0000256" key="2">
    <source>
        <dbReference type="SAM" id="SignalP"/>
    </source>
</evidence>
<sequence length="279" mass="31294">MIILLLGIFLHAHFSQCCLSGRYGRYENWPTNSDWDELLVLLTGKYGNQGWGWQSPNSYAYNSFGDYPYGSSNGGGYGSSYSPGSTSGLSSKPSLGSGGASFNSQKMKEALESYFNSNKNKPIGSNYGGPSHYDTSSFNENDNNHYQYDSPPPTPAFSSGYSGDSWGGGSPPEESYDAPSISAHTKNVGFGQFGNNNNNQFQSDVDTFSGYGEKTEDYPNRRRYLPNRRRLALRPGRFNQNRRRNRRRQRMLETTEQISRRKLNTRFGGYKVDHSKLRA</sequence>
<feature type="compositionally biased region" description="Polar residues" evidence="1">
    <location>
        <begin position="133"/>
        <end position="147"/>
    </location>
</feature>
<feature type="signal peptide" evidence="2">
    <location>
        <begin position="1"/>
        <end position="20"/>
    </location>
</feature>
<keyword evidence="2" id="KW-0732">Signal</keyword>
<dbReference type="EMBL" id="CAXLJM020000007">
    <property type="protein sequence ID" value="CAL8074173.1"/>
    <property type="molecule type" value="Genomic_DNA"/>
</dbReference>
<organism evidence="3 4">
    <name type="scientific">Orchesella dallaii</name>
    <dbReference type="NCBI Taxonomy" id="48710"/>
    <lineage>
        <taxon>Eukaryota</taxon>
        <taxon>Metazoa</taxon>
        <taxon>Ecdysozoa</taxon>
        <taxon>Arthropoda</taxon>
        <taxon>Hexapoda</taxon>
        <taxon>Collembola</taxon>
        <taxon>Entomobryomorpha</taxon>
        <taxon>Entomobryoidea</taxon>
        <taxon>Orchesellidae</taxon>
        <taxon>Orchesellinae</taxon>
        <taxon>Orchesella</taxon>
    </lineage>
</organism>
<feature type="region of interest" description="Disordered" evidence="1">
    <location>
        <begin position="122"/>
        <end position="179"/>
    </location>
</feature>
<dbReference type="Proteomes" id="UP001642540">
    <property type="component" value="Unassembled WGS sequence"/>
</dbReference>
<comment type="caution">
    <text evidence="3">The sequence shown here is derived from an EMBL/GenBank/DDBJ whole genome shotgun (WGS) entry which is preliminary data.</text>
</comment>
<feature type="chain" id="PRO_5045237537" evidence="2">
    <location>
        <begin position="21"/>
        <end position="279"/>
    </location>
</feature>
<name>A0ABP1PXA8_9HEXA</name>
<protein>
    <submittedName>
        <fullName evidence="3">Uncharacterized protein</fullName>
    </submittedName>
</protein>